<accession>A0AAE0BB14</accession>
<protein>
    <submittedName>
        <fullName evidence="1">Uncharacterized protein</fullName>
    </submittedName>
</protein>
<dbReference type="Proteomes" id="UP001190700">
    <property type="component" value="Unassembled WGS sequence"/>
</dbReference>
<name>A0AAE0BB14_9CHLO</name>
<organism evidence="1 2">
    <name type="scientific">Cymbomonas tetramitiformis</name>
    <dbReference type="NCBI Taxonomy" id="36881"/>
    <lineage>
        <taxon>Eukaryota</taxon>
        <taxon>Viridiplantae</taxon>
        <taxon>Chlorophyta</taxon>
        <taxon>Pyramimonadophyceae</taxon>
        <taxon>Pyramimonadales</taxon>
        <taxon>Pyramimonadaceae</taxon>
        <taxon>Cymbomonas</taxon>
    </lineage>
</organism>
<keyword evidence="2" id="KW-1185">Reference proteome</keyword>
<evidence type="ECO:0000313" key="2">
    <source>
        <dbReference type="Proteomes" id="UP001190700"/>
    </source>
</evidence>
<comment type="caution">
    <text evidence="1">The sequence shown here is derived from an EMBL/GenBank/DDBJ whole genome shotgun (WGS) entry which is preliminary data.</text>
</comment>
<sequence>MPPWKECGVASWKNAMQTLRETSTNATRTGSQGVDFDLEQLWRTVELLLPISATGIDPRRAEVAEDLTMLAGVLSAHVATLPQNGRQASRGA</sequence>
<proteinExistence type="predicted"/>
<reference evidence="1 2" key="1">
    <citation type="journal article" date="2015" name="Genome Biol. Evol.">
        <title>Comparative Genomics of a Bacterivorous Green Alga Reveals Evolutionary Causalities and Consequences of Phago-Mixotrophic Mode of Nutrition.</title>
        <authorList>
            <person name="Burns J.A."/>
            <person name="Paasch A."/>
            <person name="Narechania A."/>
            <person name="Kim E."/>
        </authorList>
    </citation>
    <scope>NUCLEOTIDE SEQUENCE [LARGE SCALE GENOMIC DNA]</scope>
    <source>
        <strain evidence="1 2">PLY_AMNH</strain>
    </source>
</reference>
<gene>
    <name evidence="1" type="ORF">CYMTET_57069</name>
</gene>
<dbReference type="EMBL" id="LGRX02035943">
    <property type="protein sequence ID" value="KAK3232565.1"/>
    <property type="molecule type" value="Genomic_DNA"/>
</dbReference>
<evidence type="ECO:0000313" key="1">
    <source>
        <dbReference type="EMBL" id="KAK3232565.1"/>
    </source>
</evidence>
<dbReference type="AlphaFoldDB" id="A0AAE0BB14"/>